<dbReference type="Proteomes" id="UP001602013">
    <property type="component" value="Unassembled WGS sequence"/>
</dbReference>
<evidence type="ECO:0000256" key="5">
    <source>
        <dbReference type="ARBA" id="ARBA00022840"/>
    </source>
</evidence>
<dbReference type="InterPro" id="IPR003439">
    <property type="entry name" value="ABC_transporter-like_ATP-bd"/>
</dbReference>
<dbReference type="SUPFAM" id="SSF52540">
    <property type="entry name" value="P-loop containing nucleoside triphosphate hydrolases"/>
    <property type="match status" value="1"/>
</dbReference>
<dbReference type="RefSeq" id="WP_387417924.1">
    <property type="nucleotide sequence ID" value="NZ_JBIASD010000053.1"/>
</dbReference>
<proteinExistence type="inferred from homology"/>
<reference evidence="8 9" key="1">
    <citation type="submission" date="2024-10" db="EMBL/GenBank/DDBJ databases">
        <title>The Natural Products Discovery Center: Release of the First 8490 Sequenced Strains for Exploring Actinobacteria Biosynthetic Diversity.</title>
        <authorList>
            <person name="Kalkreuter E."/>
            <person name="Kautsar S.A."/>
            <person name="Yang D."/>
            <person name="Bader C.D."/>
            <person name="Teijaro C.N."/>
            <person name="Fluegel L."/>
            <person name="Davis C.M."/>
            <person name="Simpson J.R."/>
            <person name="Lauterbach L."/>
            <person name="Steele A.D."/>
            <person name="Gui C."/>
            <person name="Meng S."/>
            <person name="Li G."/>
            <person name="Viehrig K."/>
            <person name="Ye F."/>
            <person name="Su P."/>
            <person name="Kiefer A.F."/>
            <person name="Nichols A."/>
            <person name="Cepeda A.J."/>
            <person name="Yan W."/>
            <person name="Fan B."/>
            <person name="Jiang Y."/>
            <person name="Adhikari A."/>
            <person name="Zheng C.-J."/>
            <person name="Schuster L."/>
            <person name="Cowan T.M."/>
            <person name="Smanski M.J."/>
            <person name="Chevrette M.G."/>
            <person name="De Carvalho L.P.S."/>
            <person name="Shen B."/>
        </authorList>
    </citation>
    <scope>NUCLEOTIDE SEQUENCE [LARGE SCALE GENOMIC DNA]</scope>
    <source>
        <strain evidence="8 9">NPDC002173</strain>
    </source>
</reference>
<comment type="similarity">
    <text evidence="2">Belongs to the ABC transporter superfamily.</text>
</comment>
<dbReference type="PROSITE" id="PS50893">
    <property type="entry name" value="ABC_TRANSPORTER_2"/>
    <property type="match status" value="1"/>
</dbReference>
<evidence type="ECO:0000313" key="9">
    <source>
        <dbReference type="Proteomes" id="UP001602013"/>
    </source>
</evidence>
<keyword evidence="6" id="KW-0046">Antibiotic resistance</keyword>
<gene>
    <name evidence="8" type="ORF">ACFYXI_39860</name>
</gene>
<comment type="subcellular location">
    <subcellularLocation>
        <location evidence="1">Cell membrane</location>
        <topology evidence="1">Peripheral membrane protein</topology>
    </subcellularLocation>
</comment>
<feature type="domain" description="ABC transporter" evidence="7">
    <location>
        <begin position="2"/>
        <end position="230"/>
    </location>
</feature>
<dbReference type="PANTHER" id="PTHR42711">
    <property type="entry name" value="ABC TRANSPORTER ATP-BINDING PROTEIN"/>
    <property type="match status" value="1"/>
</dbReference>
<keyword evidence="9" id="KW-1185">Reference proteome</keyword>
<dbReference type="PROSITE" id="PS00211">
    <property type="entry name" value="ABC_TRANSPORTER_1"/>
    <property type="match status" value="1"/>
</dbReference>
<dbReference type="SMART" id="SM00382">
    <property type="entry name" value="AAA"/>
    <property type="match status" value="1"/>
</dbReference>
<evidence type="ECO:0000256" key="6">
    <source>
        <dbReference type="ARBA" id="ARBA00023251"/>
    </source>
</evidence>
<protein>
    <submittedName>
        <fullName evidence="8">ABC transporter ATP-binding protein</fullName>
    </submittedName>
</protein>
<dbReference type="InterPro" id="IPR017871">
    <property type="entry name" value="ABC_transporter-like_CS"/>
</dbReference>
<dbReference type="InterPro" id="IPR050763">
    <property type="entry name" value="ABC_transporter_ATP-binding"/>
</dbReference>
<name>A0ABW6T6I6_9ACTN</name>
<dbReference type="GO" id="GO:0005524">
    <property type="term" value="F:ATP binding"/>
    <property type="evidence" value="ECO:0007669"/>
    <property type="project" value="UniProtKB-KW"/>
</dbReference>
<dbReference type="Pfam" id="PF00005">
    <property type="entry name" value="ABC_tran"/>
    <property type="match status" value="1"/>
</dbReference>
<evidence type="ECO:0000256" key="3">
    <source>
        <dbReference type="ARBA" id="ARBA00022448"/>
    </source>
</evidence>
<keyword evidence="3" id="KW-0813">Transport</keyword>
<dbReference type="PANTHER" id="PTHR42711:SF5">
    <property type="entry name" value="ABC TRANSPORTER ATP-BINDING PROTEIN NATA"/>
    <property type="match status" value="1"/>
</dbReference>
<dbReference type="Gene3D" id="3.40.50.300">
    <property type="entry name" value="P-loop containing nucleotide triphosphate hydrolases"/>
    <property type="match status" value="1"/>
</dbReference>
<keyword evidence="5 8" id="KW-0067">ATP-binding</keyword>
<evidence type="ECO:0000256" key="1">
    <source>
        <dbReference type="ARBA" id="ARBA00004202"/>
    </source>
</evidence>
<organism evidence="8 9">
    <name type="scientific">Microtetraspora malaysiensis</name>
    <dbReference type="NCBI Taxonomy" id="161358"/>
    <lineage>
        <taxon>Bacteria</taxon>
        <taxon>Bacillati</taxon>
        <taxon>Actinomycetota</taxon>
        <taxon>Actinomycetes</taxon>
        <taxon>Streptosporangiales</taxon>
        <taxon>Streptosporangiaceae</taxon>
        <taxon>Microtetraspora</taxon>
    </lineage>
</organism>
<evidence type="ECO:0000256" key="4">
    <source>
        <dbReference type="ARBA" id="ARBA00022741"/>
    </source>
</evidence>
<evidence type="ECO:0000259" key="7">
    <source>
        <dbReference type="PROSITE" id="PS50893"/>
    </source>
</evidence>
<dbReference type="InterPro" id="IPR003593">
    <property type="entry name" value="AAA+_ATPase"/>
</dbReference>
<dbReference type="EMBL" id="JBIASD010000053">
    <property type="protein sequence ID" value="MFF3671759.1"/>
    <property type="molecule type" value="Genomic_DNA"/>
</dbReference>
<comment type="caution">
    <text evidence="8">The sequence shown here is derived from an EMBL/GenBank/DDBJ whole genome shotgun (WGS) entry which is preliminary data.</text>
</comment>
<evidence type="ECO:0000313" key="8">
    <source>
        <dbReference type="EMBL" id="MFF3671759.1"/>
    </source>
</evidence>
<evidence type="ECO:0000256" key="2">
    <source>
        <dbReference type="ARBA" id="ARBA00005417"/>
    </source>
</evidence>
<dbReference type="InterPro" id="IPR027417">
    <property type="entry name" value="P-loop_NTPase"/>
</dbReference>
<keyword evidence="4" id="KW-0547">Nucleotide-binding</keyword>
<accession>A0ABW6T6I6</accession>
<sequence length="259" mass="28011">MIHVQGLEKSYKELRVLRGVDFTVARGSIFALLGSNGAGKTTVVKILSTLLKADAGTASVNGFDVATQPANVRESISLTGQFAAVDEILSGRENLVLVARLRHLKDPGTIADDLLKRFSLTDAGARKVSTYSGGMRRRLDIAMSLIGNPPVIFLDEPTTGLDPQARIEVWQAVKELAEHGTTVLLTTQYLDEAEHLADRIAILHEGRIIVNGTLAELKRLLPPAKVEYVEKQPTLEDVFLALVGDNGKNGHDRNVGTNA</sequence>